<dbReference type="Pfam" id="PF13535">
    <property type="entry name" value="ATP-grasp_4"/>
    <property type="match status" value="1"/>
</dbReference>
<dbReference type="InterPro" id="IPR052032">
    <property type="entry name" value="ATP-dep_AA_Ligase"/>
</dbReference>
<dbReference type="EMBL" id="CAADFO010000011">
    <property type="protein sequence ID" value="VFK25132.1"/>
    <property type="molecule type" value="Genomic_DNA"/>
</dbReference>
<dbReference type="EMBL" id="CAADGH010000013">
    <property type="protein sequence ID" value="VFK74987.1"/>
    <property type="molecule type" value="Genomic_DNA"/>
</dbReference>
<protein>
    <submittedName>
        <fullName evidence="7">ATP-grasp domain-containing protein</fullName>
    </submittedName>
</protein>
<proteinExistence type="predicted"/>
<dbReference type="SUPFAM" id="SSF56059">
    <property type="entry name" value="Glutathione synthetase ATP-binding domain-like"/>
    <property type="match status" value="1"/>
</dbReference>
<dbReference type="PROSITE" id="PS50975">
    <property type="entry name" value="ATP_GRASP"/>
    <property type="match status" value="1"/>
</dbReference>
<name>A0A450XKP5_9GAMM</name>
<reference evidence="7" key="1">
    <citation type="submission" date="2019-02" db="EMBL/GenBank/DDBJ databases">
        <authorList>
            <person name="Gruber-Vodicka R. H."/>
            <person name="Seah K. B. B."/>
        </authorList>
    </citation>
    <scope>NUCLEOTIDE SEQUENCE</scope>
    <source>
        <strain evidence="6">BECK_BZ197</strain>
        <strain evidence="8">BECK_BZ198</strain>
        <strain evidence="7">BECK_BZ199</strain>
    </source>
</reference>
<dbReference type="Gene3D" id="3.30.470.20">
    <property type="entry name" value="ATP-grasp fold, B domain"/>
    <property type="match status" value="1"/>
</dbReference>
<dbReference type="GO" id="GO:0005524">
    <property type="term" value="F:ATP binding"/>
    <property type="evidence" value="ECO:0007669"/>
    <property type="project" value="UniProtKB-UniRule"/>
</dbReference>
<accession>A0A450XKP5</accession>
<sequence length="381" mass="44880">MNYIITGENFTSHLLQELEGHLGIRVLTEEELRQSELSFNRDDKLFVPSQSSLDPVMERMDCPERLDGIEQLSDKHRCRLAMKPMFPDFEFHGMELSEIHEDMFSPGRKYIIKPSKGFFGVGVREIGDPQDLPLIKEEIRNDLKISSSFFSDRIFSGEKMIIEQYIEGDEYAVDMFYSEEGKPEIVNIAHHPLPKNREYDHVLYYTNRRIFQEVYRQAESCFTSLNEIIGITSFPVHAEFRIGETGELLPIEFNPLRYGGFGMADLSYWAFGQCPYYSFFQNQAYDWDKIWNQDHRDRHYAWILAYKGTGVDTDDIFIKDVHAKLREFISSAPLLHYQGLDYRENPVFAIAYLAEEEEYRLNRWLEVEFRDFFHAVRVPGK</sequence>
<evidence type="ECO:0000256" key="4">
    <source>
        <dbReference type="PROSITE-ProRule" id="PRU00409"/>
    </source>
</evidence>
<evidence type="ECO:0000256" key="1">
    <source>
        <dbReference type="ARBA" id="ARBA00022598"/>
    </source>
</evidence>
<keyword evidence="3 4" id="KW-0067">ATP-binding</keyword>
<gene>
    <name evidence="6" type="ORF">BECKMB1821G_GA0114241_101155</name>
    <name evidence="8" type="ORF">BECKMB1821H_GA0114242_101345</name>
    <name evidence="7" type="ORF">BECKMB1821I_GA0114274_101245</name>
</gene>
<keyword evidence="1" id="KW-0436">Ligase</keyword>
<dbReference type="GO" id="GO:0046872">
    <property type="term" value="F:metal ion binding"/>
    <property type="evidence" value="ECO:0007669"/>
    <property type="project" value="InterPro"/>
</dbReference>
<evidence type="ECO:0000256" key="2">
    <source>
        <dbReference type="ARBA" id="ARBA00022741"/>
    </source>
</evidence>
<evidence type="ECO:0000259" key="5">
    <source>
        <dbReference type="PROSITE" id="PS50975"/>
    </source>
</evidence>
<dbReference type="AlphaFoldDB" id="A0A450XKP5"/>
<evidence type="ECO:0000313" key="8">
    <source>
        <dbReference type="EMBL" id="VFK74987.1"/>
    </source>
</evidence>
<evidence type="ECO:0000313" key="7">
    <source>
        <dbReference type="EMBL" id="VFK29900.1"/>
    </source>
</evidence>
<dbReference type="InterPro" id="IPR011761">
    <property type="entry name" value="ATP-grasp"/>
</dbReference>
<dbReference type="GO" id="GO:0016874">
    <property type="term" value="F:ligase activity"/>
    <property type="evidence" value="ECO:0007669"/>
    <property type="project" value="UniProtKB-KW"/>
</dbReference>
<evidence type="ECO:0000313" key="6">
    <source>
        <dbReference type="EMBL" id="VFK25132.1"/>
    </source>
</evidence>
<keyword evidence="2 4" id="KW-0547">Nucleotide-binding</keyword>
<dbReference type="EMBL" id="CAADFQ010000012">
    <property type="protein sequence ID" value="VFK29900.1"/>
    <property type="molecule type" value="Genomic_DNA"/>
</dbReference>
<evidence type="ECO:0000256" key="3">
    <source>
        <dbReference type="ARBA" id="ARBA00022840"/>
    </source>
</evidence>
<feature type="domain" description="ATP-grasp" evidence="5">
    <location>
        <begin position="75"/>
        <end position="284"/>
    </location>
</feature>
<dbReference type="PANTHER" id="PTHR43585:SF2">
    <property type="entry name" value="ATP-GRASP ENZYME FSQD"/>
    <property type="match status" value="1"/>
</dbReference>
<dbReference type="PANTHER" id="PTHR43585">
    <property type="entry name" value="FUMIPYRROLE BIOSYNTHESIS PROTEIN C"/>
    <property type="match status" value="1"/>
</dbReference>
<organism evidence="7">
    <name type="scientific">Candidatus Kentrum sp. MB</name>
    <dbReference type="NCBI Taxonomy" id="2138164"/>
    <lineage>
        <taxon>Bacteria</taxon>
        <taxon>Pseudomonadati</taxon>
        <taxon>Pseudomonadota</taxon>
        <taxon>Gammaproteobacteria</taxon>
        <taxon>Candidatus Kentrum</taxon>
    </lineage>
</organism>